<evidence type="ECO:0000313" key="3">
    <source>
        <dbReference type="Proteomes" id="UP000615446"/>
    </source>
</evidence>
<gene>
    <name evidence="2" type="ORF">RCL2_001874100</name>
</gene>
<accession>A0A8H3LNL4</accession>
<proteinExistence type="predicted"/>
<feature type="region of interest" description="Disordered" evidence="1">
    <location>
        <begin position="227"/>
        <end position="249"/>
    </location>
</feature>
<evidence type="ECO:0000256" key="1">
    <source>
        <dbReference type="SAM" id="MobiDB-lite"/>
    </source>
</evidence>
<dbReference type="EMBL" id="BLAL01000208">
    <property type="protein sequence ID" value="GES91943.1"/>
    <property type="molecule type" value="Genomic_DNA"/>
</dbReference>
<protein>
    <submittedName>
        <fullName evidence="2">Uncharacterized protein</fullName>
    </submittedName>
</protein>
<organism evidence="2 3">
    <name type="scientific">Rhizophagus clarus</name>
    <dbReference type="NCBI Taxonomy" id="94130"/>
    <lineage>
        <taxon>Eukaryota</taxon>
        <taxon>Fungi</taxon>
        <taxon>Fungi incertae sedis</taxon>
        <taxon>Mucoromycota</taxon>
        <taxon>Glomeromycotina</taxon>
        <taxon>Glomeromycetes</taxon>
        <taxon>Glomerales</taxon>
        <taxon>Glomeraceae</taxon>
        <taxon>Rhizophagus</taxon>
    </lineage>
</organism>
<evidence type="ECO:0000313" key="2">
    <source>
        <dbReference type="EMBL" id="GES91943.1"/>
    </source>
</evidence>
<sequence length="249" mass="28266">MARSEMVANTATQRKDPFRPVELDYHKGKHSNSTAKLNNCPPYSLPPAYLVNFSSFATSHNSGITASSTLNFSSSNNRKEERTDVKLSWSYTIVNGDQNLSFFIPNSSSESFPEPRILIQIIINYHISRMFGRKFRTDLMFLSGRLYAIAWSCHKLEYLNNSNRTEISRSCLKRASDLMRVELERSSVANNQNSALSQIHLDPNTSIASQSPTQARKIFFAGQQYDRDVASQPSSPVLEPEKDKKIPYR</sequence>
<dbReference type="AlphaFoldDB" id="A0A8H3LNL4"/>
<feature type="compositionally biased region" description="Basic and acidic residues" evidence="1">
    <location>
        <begin position="239"/>
        <end position="249"/>
    </location>
</feature>
<dbReference type="Proteomes" id="UP000615446">
    <property type="component" value="Unassembled WGS sequence"/>
</dbReference>
<reference evidence="2" key="1">
    <citation type="submission" date="2019-10" db="EMBL/GenBank/DDBJ databases">
        <title>Conservation and host-specific expression of non-tandemly repeated heterogenous ribosome RNA gene in arbuscular mycorrhizal fungi.</title>
        <authorList>
            <person name="Maeda T."/>
            <person name="Kobayashi Y."/>
            <person name="Nakagawa T."/>
            <person name="Ezawa T."/>
            <person name="Yamaguchi K."/>
            <person name="Bino T."/>
            <person name="Nishimoto Y."/>
            <person name="Shigenobu S."/>
            <person name="Kawaguchi M."/>
        </authorList>
    </citation>
    <scope>NUCLEOTIDE SEQUENCE</scope>
    <source>
        <strain evidence="2">HR1</strain>
    </source>
</reference>
<comment type="caution">
    <text evidence="2">The sequence shown here is derived from an EMBL/GenBank/DDBJ whole genome shotgun (WGS) entry which is preliminary data.</text>
</comment>
<name>A0A8H3LNL4_9GLOM</name>
<dbReference type="OrthoDB" id="2371720at2759"/>